<reference evidence="1" key="2">
    <citation type="submission" date="2022-05" db="EMBL/GenBank/DDBJ databases">
        <authorList>
            <person name="Kim J.-S."/>
            <person name="Lee K."/>
            <person name="Suh M."/>
            <person name="Eom M."/>
            <person name="Kim J.-S."/>
            <person name="Kim D.-S."/>
            <person name="Ko S.-H."/>
            <person name="Shin Y."/>
            <person name="Lee J.-S."/>
        </authorList>
    </citation>
    <scope>NUCLEOTIDE SEQUENCE</scope>
    <source>
        <strain evidence="1">N237</strain>
    </source>
</reference>
<keyword evidence="2" id="KW-1185">Reference proteome</keyword>
<proteinExistence type="predicted"/>
<evidence type="ECO:0000313" key="1">
    <source>
        <dbReference type="EMBL" id="UQX89192.1"/>
    </source>
</evidence>
<dbReference type="RefSeq" id="WP_249773088.1">
    <property type="nucleotide sequence ID" value="NZ_CP097332.1"/>
</dbReference>
<name>A0ABY4R0Z7_9ACTN</name>
<evidence type="ECO:0000313" key="2">
    <source>
        <dbReference type="Proteomes" id="UP001056336"/>
    </source>
</evidence>
<accession>A0ABY4R0Z7</accession>
<sequence>MAKQEAWSTPSDVLSRRLREMAGVHALEAISGFAGPRPALGWRRLFVLDPIAFAIPTRILAHTQDGLELWSANTGAIPNAKLSTHSLSHFRVLDLDLDVKISKPQSFDEIAIEGEQLWVSSTYRDIINQWTHLKT</sequence>
<gene>
    <name evidence="1" type="ORF">M6D93_04105</name>
</gene>
<dbReference type="EMBL" id="CP097332">
    <property type="protein sequence ID" value="UQX89192.1"/>
    <property type="molecule type" value="Genomic_DNA"/>
</dbReference>
<dbReference type="Proteomes" id="UP001056336">
    <property type="component" value="Chromosome"/>
</dbReference>
<reference evidence="1" key="1">
    <citation type="journal article" date="2018" name="Int. J. Syst. Evol. Microbiol.">
        <title>Jatrophihabitans telluris sp. nov., isolated from sediment soil of lava forest wetlands and the emended description of the genus Jatrophihabitans.</title>
        <authorList>
            <person name="Lee K.C."/>
            <person name="Suh M.K."/>
            <person name="Eom M.K."/>
            <person name="Kim K.K."/>
            <person name="Kim J.S."/>
            <person name="Kim D.S."/>
            <person name="Ko S.H."/>
            <person name="Shin Y.K."/>
            <person name="Lee J.S."/>
        </authorList>
    </citation>
    <scope>NUCLEOTIDE SEQUENCE</scope>
    <source>
        <strain evidence="1">N237</strain>
    </source>
</reference>
<organism evidence="1 2">
    <name type="scientific">Jatrophihabitans telluris</name>
    <dbReference type="NCBI Taxonomy" id="2038343"/>
    <lineage>
        <taxon>Bacteria</taxon>
        <taxon>Bacillati</taxon>
        <taxon>Actinomycetota</taxon>
        <taxon>Actinomycetes</taxon>
        <taxon>Jatrophihabitantales</taxon>
        <taxon>Jatrophihabitantaceae</taxon>
        <taxon>Jatrophihabitans</taxon>
    </lineage>
</organism>
<protein>
    <submittedName>
        <fullName evidence="1">Uncharacterized protein</fullName>
    </submittedName>
</protein>